<dbReference type="PANTHER" id="PTHR47784:SF5">
    <property type="entry name" value="STEROL UPTAKE CONTROL PROTEIN 2"/>
    <property type="match status" value="1"/>
</dbReference>
<dbReference type="PROSITE" id="PS50011">
    <property type="entry name" value="PROTEIN_KINASE_DOM"/>
    <property type="match status" value="1"/>
</dbReference>
<dbReference type="PROSITE" id="PS50048">
    <property type="entry name" value="ZN2_CY6_FUNGAL_2"/>
    <property type="match status" value="1"/>
</dbReference>
<dbReference type="Gene3D" id="4.10.240.10">
    <property type="entry name" value="Zn(2)-C6 fungal-type DNA-binding domain"/>
    <property type="match status" value="1"/>
</dbReference>
<dbReference type="SUPFAM" id="SSF57701">
    <property type="entry name" value="Zn2/Cys6 DNA-binding domain"/>
    <property type="match status" value="1"/>
</dbReference>
<dbReference type="InterPro" id="IPR053157">
    <property type="entry name" value="Sterol_Uptake_Regulator"/>
</dbReference>
<accession>A0A4V4NDY7</accession>
<evidence type="ECO:0000259" key="4">
    <source>
        <dbReference type="PROSITE" id="PS50048"/>
    </source>
</evidence>
<evidence type="ECO:0000313" key="5">
    <source>
        <dbReference type="EMBL" id="TID06702.1"/>
    </source>
</evidence>
<dbReference type="Gene3D" id="1.10.510.10">
    <property type="entry name" value="Transferase(Phosphotransferase) domain 1"/>
    <property type="match status" value="1"/>
</dbReference>
<evidence type="ECO:0000256" key="2">
    <source>
        <dbReference type="SAM" id="MobiDB-lite"/>
    </source>
</evidence>
<dbReference type="Proteomes" id="UP000305883">
    <property type="component" value="Unassembled WGS sequence"/>
</dbReference>
<dbReference type="GO" id="GO:0001228">
    <property type="term" value="F:DNA-binding transcription activator activity, RNA polymerase II-specific"/>
    <property type="evidence" value="ECO:0007669"/>
    <property type="project" value="TreeGrafter"/>
</dbReference>
<feature type="compositionally biased region" description="Polar residues" evidence="2">
    <location>
        <begin position="56"/>
        <end position="73"/>
    </location>
</feature>
<proteinExistence type="predicted"/>
<feature type="domain" description="Protein kinase" evidence="3">
    <location>
        <begin position="395"/>
        <end position="699"/>
    </location>
</feature>
<protein>
    <submittedName>
        <fullName evidence="5">Sterol regulatory element-binding protein ECM22</fullName>
    </submittedName>
</protein>
<gene>
    <name evidence="5" type="ORF">CH35J_001508</name>
</gene>
<dbReference type="InterPro" id="IPR036864">
    <property type="entry name" value="Zn2-C6_fun-type_DNA-bd_sf"/>
</dbReference>
<dbReference type="GO" id="GO:0004672">
    <property type="term" value="F:protein kinase activity"/>
    <property type="evidence" value="ECO:0007669"/>
    <property type="project" value="InterPro"/>
</dbReference>
<name>A0A4V4NDY7_9PEZI</name>
<feature type="domain" description="Zn(2)-C6 fungal-type" evidence="4">
    <location>
        <begin position="13"/>
        <end position="43"/>
    </location>
</feature>
<feature type="region of interest" description="Disordered" evidence="2">
    <location>
        <begin position="46"/>
        <end position="73"/>
    </location>
</feature>
<reference evidence="5 6" key="1">
    <citation type="journal article" date="2019" name="Genome Biol. Evol.">
        <title>Genomic Plasticity Mediated by Transposable Elements in the Plant Pathogenic Fungus Colletotrichum higginsianum.</title>
        <authorList>
            <person name="Tsushima A."/>
            <person name="Gan P."/>
            <person name="Kumakura N."/>
            <person name="Narusaka M."/>
            <person name="Takano Y."/>
            <person name="Narusaka Y."/>
            <person name="Shirasu K."/>
        </authorList>
    </citation>
    <scope>NUCLEOTIDE SEQUENCE [LARGE SCALE GENOMIC DNA]</scope>
    <source>
        <strain evidence="5 6">MAFF305635-RFP</strain>
    </source>
</reference>
<dbReference type="PROSITE" id="PS00463">
    <property type="entry name" value="ZN2_CY6_FUNGAL_1"/>
    <property type="match status" value="1"/>
</dbReference>
<dbReference type="Pfam" id="PF00172">
    <property type="entry name" value="Zn_clus"/>
    <property type="match status" value="1"/>
</dbReference>
<dbReference type="InterPro" id="IPR011009">
    <property type="entry name" value="Kinase-like_dom_sf"/>
</dbReference>
<evidence type="ECO:0000259" key="3">
    <source>
        <dbReference type="PROSITE" id="PS50011"/>
    </source>
</evidence>
<dbReference type="Gene3D" id="3.30.200.20">
    <property type="entry name" value="Phosphorylase Kinase, domain 1"/>
    <property type="match status" value="1"/>
</dbReference>
<dbReference type="OrthoDB" id="5979581at2759"/>
<dbReference type="SMART" id="SM00066">
    <property type="entry name" value="GAL4"/>
    <property type="match status" value="1"/>
</dbReference>
<evidence type="ECO:0000256" key="1">
    <source>
        <dbReference type="ARBA" id="ARBA00023242"/>
    </source>
</evidence>
<keyword evidence="1" id="KW-0539">Nucleus</keyword>
<dbReference type="EMBL" id="MWPZ01000001">
    <property type="protein sequence ID" value="TID06702.1"/>
    <property type="molecule type" value="Genomic_DNA"/>
</dbReference>
<feature type="compositionally biased region" description="Low complexity" evidence="2">
    <location>
        <begin position="46"/>
        <end position="55"/>
    </location>
</feature>
<dbReference type="PANTHER" id="PTHR47784">
    <property type="entry name" value="STEROL UPTAKE CONTROL PROTEIN 2"/>
    <property type="match status" value="1"/>
</dbReference>
<dbReference type="GO" id="GO:0008270">
    <property type="term" value="F:zinc ion binding"/>
    <property type="evidence" value="ECO:0007669"/>
    <property type="project" value="InterPro"/>
</dbReference>
<sequence>MATRRSHTKSRTGCRDCKRRKVKCDEAYPSCFNCTRHGITCSLSSSSSSGDVSFSTTPQRSSNTPSASGQSPEAPNHFLDVLIHRSRPVPQAPTIELWGHGLELMHHYTLHTANTMSLKPEMQYVWRVAIPEIGYLDLATSHQTAGLEGFRAVLQTLDDSNWESVFCFASITLLHVSFHPVRKSTDHDAELLPDITALFVFVRGIRAILEPYHGGLGRTRLGPMAHGIWVIDPGDPQYQNPSLRHSPLPRDTFDALRRLAAFFEESLPDGTRRGYATAVRELEKSVRLMAHAGTHLEVGMAIFWPYVISDAVMADIQSMNPYAMVLLSHFAVLLRAMEPTYWYLRGWSARLMAAVDQQLAGRPALLEAARWPKEQISELMLSAGDTFRGECGLTYRLVRPLGSDSRNNVWNAVDASRETSQYIAKGPSDGDDKSRDWLAFQHELDMQRLFAKAPMIREIVDFVPISESAGPLMILEPMPMTLWEARNTRRLTKREIKWIMRGILLGIGAVHAKRMVFSDLKMENVGVGGFDAANPNSNVHEIIVLLMDLGSISPPSDREITSLTYRSPEVHFGKPWDQSTDIWSWGVILAQLLQAAVDPESPGLYDNVTRGTLEEKTRAVRDRLAVDFDLHSVPFYAHDEKCRALLPPPRPDEAYMWANSMVEKGVSGEDIQFLVEVLHPDPACRLNVREVLESGHFEL</sequence>
<dbReference type="Pfam" id="PF00069">
    <property type="entry name" value="Pkinase"/>
    <property type="match status" value="1"/>
</dbReference>
<comment type="caution">
    <text evidence="5">The sequence shown here is derived from an EMBL/GenBank/DDBJ whole genome shotgun (WGS) entry which is preliminary data.</text>
</comment>
<dbReference type="SMART" id="SM00220">
    <property type="entry name" value="S_TKc"/>
    <property type="match status" value="1"/>
</dbReference>
<evidence type="ECO:0000313" key="6">
    <source>
        <dbReference type="Proteomes" id="UP000305883"/>
    </source>
</evidence>
<dbReference type="GO" id="GO:0005524">
    <property type="term" value="F:ATP binding"/>
    <property type="evidence" value="ECO:0007669"/>
    <property type="project" value="InterPro"/>
</dbReference>
<dbReference type="InterPro" id="IPR000719">
    <property type="entry name" value="Prot_kinase_dom"/>
</dbReference>
<organism evidence="5 6">
    <name type="scientific">Colletotrichum higginsianum</name>
    <dbReference type="NCBI Taxonomy" id="80884"/>
    <lineage>
        <taxon>Eukaryota</taxon>
        <taxon>Fungi</taxon>
        <taxon>Dikarya</taxon>
        <taxon>Ascomycota</taxon>
        <taxon>Pezizomycotina</taxon>
        <taxon>Sordariomycetes</taxon>
        <taxon>Hypocreomycetidae</taxon>
        <taxon>Glomerellales</taxon>
        <taxon>Glomerellaceae</taxon>
        <taxon>Colletotrichum</taxon>
        <taxon>Colletotrichum destructivum species complex</taxon>
    </lineage>
</organism>
<dbReference type="CDD" id="cd00067">
    <property type="entry name" value="GAL4"/>
    <property type="match status" value="1"/>
</dbReference>
<dbReference type="SUPFAM" id="SSF56112">
    <property type="entry name" value="Protein kinase-like (PK-like)"/>
    <property type="match status" value="1"/>
</dbReference>
<dbReference type="AlphaFoldDB" id="A0A4V4NDY7"/>
<dbReference type="InterPro" id="IPR001138">
    <property type="entry name" value="Zn2Cys6_DnaBD"/>
</dbReference>